<dbReference type="EMBL" id="JBBNAG010000005">
    <property type="protein sequence ID" value="KAK9133862.1"/>
    <property type="molecule type" value="Genomic_DNA"/>
</dbReference>
<reference evidence="12 13" key="1">
    <citation type="submission" date="2024-01" db="EMBL/GenBank/DDBJ databases">
        <title>Genome assemblies of Stephania.</title>
        <authorList>
            <person name="Yang L."/>
        </authorList>
    </citation>
    <scope>NUCLEOTIDE SEQUENCE [LARGE SCALE GENOMIC DNA]</scope>
    <source>
        <strain evidence="12">JXDWG</strain>
        <tissue evidence="12">Leaf</tissue>
    </source>
</reference>
<feature type="region of interest" description="Disordered" evidence="9">
    <location>
        <begin position="258"/>
        <end position="285"/>
    </location>
</feature>
<comment type="subcellular location">
    <subcellularLocation>
        <location evidence="1">Nucleus</location>
    </subcellularLocation>
</comment>
<evidence type="ECO:0000256" key="8">
    <source>
        <dbReference type="ARBA" id="ARBA00023242"/>
    </source>
</evidence>
<dbReference type="InterPro" id="IPR003340">
    <property type="entry name" value="B3_DNA-bd"/>
</dbReference>
<dbReference type="PANTHER" id="PTHR46245">
    <property type="entry name" value="B3 DOMAIN-CONTAINING PROTEIN OS07G0563300"/>
    <property type="match status" value="1"/>
</dbReference>
<dbReference type="Gene3D" id="2.40.330.10">
    <property type="entry name" value="DNA-binding pseudobarrel domain"/>
    <property type="match status" value="1"/>
</dbReference>
<dbReference type="GO" id="GO:0008270">
    <property type="term" value="F:zinc ion binding"/>
    <property type="evidence" value="ECO:0007669"/>
    <property type="project" value="UniProtKB-KW"/>
</dbReference>
<keyword evidence="13" id="KW-1185">Reference proteome</keyword>
<dbReference type="PROSITE" id="PS51050">
    <property type="entry name" value="ZF_CW"/>
    <property type="match status" value="1"/>
</dbReference>
<feature type="domain" description="CW-type" evidence="11">
    <location>
        <begin position="600"/>
        <end position="650"/>
    </location>
</feature>
<evidence type="ECO:0000256" key="4">
    <source>
        <dbReference type="ARBA" id="ARBA00022833"/>
    </source>
</evidence>
<dbReference type="Gene3D" id="3.30.40.100">
    <property type="match status" value="1"/>
</dbReference>
<keyword evidence="6" id="KW-0238">DNA-binding</keyword>
<evidence type="ECO:0000256" key="9">
    <source>
        <dbReference type="SAM" id="MobiDB-lite"/>
    </source>
</evidence>
<dbReference type="Pfam" id="PF25813">
    <property type="entry name" value="zf_VAL1_N"/>
    <property type="match status" value="1"/>
</dbReference>
<feature type="compositionally biased region" description="Basic and acidic residues" evidence="9">
    <location>
        <begin position="756"/>
        <end position="766"/>
    </location>
</feature>
<dbReference type="SMART" id="SM01019">
    <property type="entry name" value="B3"/>
    <property type="match status" value="1"/>
</dbReference>
<evidence type="ECO:0000256" key="3">
    <source>
        <dbReference type="ARBA" id="ARBA00022771"/>
    </source>
</evidence>
<keyword evidence="7" id="KW-0804">Transcription</keyword>
<feature type="compositionally biased region" description="Polar residues" evidence="9">
    <location>
        <begin position="787"/>
        <end position="798"/>
    </location>
</feature>
<dbReference type="Proteomes" id="UP001419268">
    <property type="component" value="Unassembled WGS sequence"/>
</dbReference>
<evidence type="ECO:0000259" key="11">
    <source>
        <dbReference type="PROSITE" id="PS51050"/>
    </source>
</evidence>
<dbReference type="PANTHER" id="PTHR46245:SF10">
    <property type="entry name" value="B3 DOMAIN-CONTAINING TRANSCRIPTION FACTOR VAL3"/>
    <property type="match status" value="1"/>
</dbReference>
<evidence type="ECO:0000256" key="7">
    <source>
        <dbReference type="ARBA" id="ARBA00023163"/>
    </source>
</evidence>
<comment type="caution">
    <text evidence="12">The sequence shown here is derived from an EMBL/GenBank/DDBJ whole genome shotgun (WGS) entry which is preliminary data.</text>
</comment>
<keyword evidence="4" id="KW-0862">Zinc</keyword>
<proteinExistence type="predicted"/>
<evidence type="ECO:0000313" key="12">
    <source>
        <dbReference type="EMBL" id="KAK9133862.1"/>
    </source>
</evidence>
<keyword evidence="5" id="KW-0805">Transcription regulation</keyword>
<gene>
    <name evidence="12" type="ORF">Scep_013390</name>
</gene>
<keyword evidence="2" id="KW-0479">Metal-binding</keyword>
<sequence length="856" mass="94680">MSSSSSSCSSRKICCFNRGCEGAKSEQKKSRKAWRLRSGDFADLCDSCASAFEEGRFCSTFHKDDAGWRNCETCAKPIHCGCIASIHTYVLLDAGGVECFVCAKKNNFTMWSSSSFVPPPLPERLKDLSVIRWNPVIGPNADSGQLRPPFNVWNISAAQSERQLELPIKGECVELFSGKHYPPSLLEKKKLEESTFSNLNPVGITKIVNVTPLDALRYSHSCKEENDIQERKVNASEANCVLGTTSVARLHASASISLQSSTSNDLKKNPSGLSMPCPSPNEKVVPNNNSGIQSLEQTPAPLFNMHLYADPPNGGDASGRTQLSNGRSRGDGRGRNQLLPRYWPKISDQELQHISGVSNSAITPLFEKMLSASDAGRIGRLVLPKKCAEAYFPAISQPEGLPLKIHDTKGKEWVFQFRFWPNNNSRMYVLEGVTPCIQSMQLQAGDTVTFSRMDPEGKLVMGFRKASSITPSNQDTESLKIGNDVSRNTDSTNQVISADSERRCSTANKLDSKAKEIPGNSLSTEPCKRKSSIIGSKSKRLRIEHKDLMELKLTWEQAQGLLRPPPNHVPQVVIVEGHEFEEYEEAPVLGKPSIFAGNHVGDNIQWVQCEDCSKWRKLPIDALLPSRWTCSDNSWDLKRSTCSAAQEVPTERLKSLLASDKPANASRKRKVSKRHIATAEESEGLETLANLAILGEGETNTQPTTKHPRHRPGCTCIVCIQPPSGKGPKHKDSCTCSLCLTVKRRFRTLMMRREKRQSEKEAESARRKLQMPTEPPERNGEHEDEVQLTSDLGNSDPNNRILVNENGTKSPSSPFKPQIDLNIQPEERDSASSPVSDSGIVLPSPLRDISDMYQTP</sequence>
<feature type="region of interest" description="Disordered" evidence="9">
    <location>
        <begin position="469"/>
        <end position="492"/>
    </location>
</feature>
<evidence type="ECO:0000256" key="6">
    <source>
        <dbReference type="ARBA" id="ARBA00023125"/>
    </source>
</evidence>
<dbReference type="SUPFAM" id="SSF101936">
    <property type="entry name" value="DNA-binding pseudobarrel domain"/>
    <property type="match status" value="1"/>
</dbReference>
<dbReference type="InterPro" id="IPR015300">
    <property type="entry name" value="DNA-bd_pseudobarrel_sf"/>
</dbReference>
<dbReference type="Pfam" id="PF07496">
    <property type="entry name" value="zf-CW"/>
    <property type="match status" value="1"/>
</dbReference>
<dbReference type="CDD" id="cd10017">
    <property type="entry name" value="B3_DNA"/>
    <property type="match status" value="1"/>
</dbReference>
<dbReference type="Pfam" id="PF02362">
    <property type="entry name" value="B3"/>
    <property type="match status" value="1"/>
</dbReference>
<dbReference type="GO" id="GO:0006355">
    <property type="term" value="P:regulation of DNA-templated transcription"/>
    <property type="evidence" value="ECO:0007669"/>
    <property type="project" value="UniProtKB-ARBA"/>
</dbReference>
<dbReference type="FunFam" id="2.40.330.10:FF:000006">
    <property type="entry name" value="B3 domain-containing transcription repressor VAL1"/>
    <property type="match status" value="1"/>
</dbReference>
<evidence type="ECO:0000256" key="2">
    <source>
        <dbReference type="ARBA" id="ARBA00022723"/>
    </source>
</evidence>
<feature type="region of interest" description="Disordered" evidence="9">
    <location>
        <begin position="751"/>
        <end position="856"/>
    </location>
</feature>
<dbReference type="InterPro" id="IPR057743">
    <property type="entry name" value="Zfn_VAL1-3_N"/>
</dbReference>
<dbReference type="GO" id="GO:0005634">
    <property type="term" value="C:nucleus"/>
    <property type="evidence" value="ECO:0007669"/>
    <property type="project" value="UniProtKB-SubCell"/>
</dbReference>
<keyword evidence="3" id="KW-0863">Zinc-finger</keyword>
<organism evidence="12 13">
    <name type="scientific">Stephania cephalantha</name>
    <dbReference type="NCBI Taxonomy" id="152367"/>
    <lineage>
        <taxon>Eukaryota</taxon>
        <taxon>Viridiplantae</taxon>
        <taxon>Streptophyta</taxon>
        <taxon>Embryophyta</taxon>
        <taxon>Tracheophyta</taxon>
        <taxon>Spermatophyta</taxon>
        <taxon>Magnoliopsida</taxon>
        <taxon>Ranunculales</taxon>
        <taxon>Menispermaceae</taxon>
        <taxon>Menispermoideae</taxon>
        <taxon>Cissampelideae</taxon>
        <taxon>Stephania</taxon>
    </lineage>
</organism>
<dbReference type="AlphaFoldDB" id="A0AAP0JJ90"/>
<accession>A0AAP0JJ90</accession>
<dbReference type="PROSITE" id="PS50863">
    <property type="entry name" value="B3"/>
    <property type="match status" value="1"/>
</dbReference>
<dbReference type="GO" id="GO:0003677">
    <property type="term" value="F:DNA binding"/>
    <property type="evidence" value="ECO:0007669"/>
    <property type="project" value="UniProtKB-KW"/>
</dbReference>
<evidence type="ECO:0008006" key="14">
    <source>
        <dbReference type="Google" id="ProtNLM"/>
    </source>
</evidence>
<evidence type="ECO:0000259" key="10">
    <source>
        <dbReference type="PROSITE" id="PS50863"/>
    </source>
</evidence>
<feature type="compositionally biased region" description="Polar residues" evidence="9">
    <location>
        <begin position="805"/>
        <end position="815"/>
    </location>
</feature>
<feature type="region of interest" description="Disordered" evidence="9">
    <location>
        <begin position="309"/>
        <end position="337"/>
    </location>
</feature>
<evidence type="ECO:0000313" key="13">
    <source>
        <dbReference type="Proteomes" id="UP001419268"/>
    </source>
</evidence>
<keyword evidence="8" id="KW-0539">Nucleus</keyword>
<feature type="domain" description="TF-B3" evidence="10">
    <location>
        <begin position="366"/>
        <end position="467"/>
    </location>
</feature>
<evidence type="ECO:0000256" key="5">
    <source>
        <dbReference type="ARBA" id="ARBA00023015"/>
    </source>
</evidence>
<protein>
    <recommendedName>
        <fullName evidence="14">B3 domain-containing protein Os07g0563300-like</fullName>
    </recommendedName>
</protein>
<dbReference type="InterPro" id="IPR011124">
    <property type="entry name" value="Znf_CW"/>
</dbReference>
<name>A0AAP0JJ90_9MAGN</name>
<evidence type="ECO:0000256" key="1">
    <source>
        <dbReference type="ARBA" id="ARBA00004123"/>
    </source>
</evidence>